<gene>
    <name evidence="2" type="ORF">SAMN04489764_3769</name>
</gene>
<organism evidence="2 3">
    <name type="scientific">Thermostaphylospora chromogena</name>
    <dbReference type="NCBI Taxonomy" id="35622"/>
    <lineage>
        <taxon>Bacteria</taxon>
        <taxon>Bacillati</taxon>
        <taxon>Actinomycetota</taxon>
        <taxon>Actinomycetes</taxon>
        <taxon>Streptosporangiales</taxon>
        <taxon>Thermomonosporaceae</taxon>
        <taxon>Thermostaphylospora</taxon>
    </lineage>
</organism>
<evidence type="ECO:0000313" key="2">
    <source>
        <dbReference type="EMBL" id="SDR15742.1"/>
    </source>
</evidence>
<dbReference type="RefSeq" id="WP_242659395.1">
    <property type="nucleotide sequence ID" value="NZ_FNKK01000002.1"/>
</dbReference>
<accession>A0A1H1GRB7</accession>
<feature type="transmembrane region" description="Helical" evidence="1">
    <location>
        <begin position="128"/>
        <end position="149"/>
    </location>
</feature>
<reference evidence="2 3" key="1">
    <citation type="submission" date="2016-10" db="EMBL/GenBank/DDBJ databases">
        <authorList>
            <person name="de Groot N.N."/>
        </authorList>
    </citation>
    <scope>NUCLEOTIDE SEQUENCE [LARGE SCALE GENOMIC DNA]</scope>
    <source>
        <strain evidence="2 3">DSM 43794</strain>
    </source>
</reference>
<evidence type="ECO:0000313" key="3">
    <source>
        <dbReference type="Proteomes" id="UP000217103"/>
    </source>
</evidence>
<name>A0A1H1GRB7_9ACTN</name>
<feature type="transmembrane region" description="Helical" evidence="1">
    <location>
        <begin position="20"/>
        <end position="40"/>
    </location>
</feature>
<dbReference type="AlphaFoldDB" id="A0A1H1GRB7"/>
<keyword evidence="1" id="KW-1133">Transmembrane helix</keyword>
<dbReference type="EMBL" id="FNKK01000002">
    <property type="protein sequence ID" value="SDR15742.1"/>
    <property type="molecule type" value="Genomic_DNA"/>
</dbReference>
<feature type="transmembrane region" description="Helical" evidence="1">
    <location>
        <begin position="60"/>
        <end position="81"/>
    </location>
</feature>
<feature type="transmembrane region" description="Helical" evidence="1">
    <location>
        <begin position="93"/>
        <end position="116"/>
    </location>
</feature>
<dbReference type="Proteomes" id="UP000217103">
    <property type="component" value="Unassembled WGS sequence"/>
</dbReference>
<dbReference type="STRING" id="35622.SAMN04489764_3769"/>
<evidence type="ECO:0000256" key="1">
    <source>
        <dbReference type="SAM" id="Phobius"/>
    </source>
</evidence>
<keyword evidence="1" id="KW-0812">Transmembrane</keyword>
<keyword evidence="3" id="KW-1185">Reference proteome</keyword>
<protein>
    <submittedName>
        <fullName evidence="2">Uncharacterized protein</fullName>
    </submittedName>
</protein>
<proteinExistence type="predicted"/>
<keyword evidence="1" id="KW-0472">Membrane</keyword>
<sequence length="177" mass="18359">MSSSLPFRATMRSAWTALRAWNAVRWWTAAGGSILTALVIGVPTAVIPNPFFGRQVPVQWWNYPALAVTAALGGLVFATYVRAAAPSEERASFRLGSIGGVLAFFAVGCPVCNKLVLVLLGTSGAMTLWAPVQPVVSVVSVLLLAAAAVRRLAGEAACPVRPAPAAAPPDAARRHGG</sequence>